<dbReference type="OrthoDB" id="4187513at2759"/>
<name>A0A1J9PL97_9EURO</name>
<dbReference type="STRING" id="1447872.A0A1J9PL97"/>
<gene>
    <name evidence="1" type="ORF">AJ78_02702</name>
</gene>
<sequence length="79" mass="8657">MAPNTDIATRSLVVTLKSIGEKTSIEISDLTGLSVRGINSIYARAIERGFDPNTRPIVIQDCWLADSPRSGRPIKRTSE</sequence>
<proteinExistence type="predicted"/>
<protein>
    <recommendedName>
        <fullName evidence="3">RNA polymerase sigma factor 70 region 4 type 2 domain-containing protein</fullName>
    </recommendedName>
</protein>
<evidence type="ECO:0008006" key="3">
    <source>
        <dbReference type="Google" id="ProtNLM"/>
    </source>
</evidence>
<dbReference type="Proteomes" id="UP000182235">
    <property type="component" value="Unassembled WGS sequence"/>
</dbReference>
<accession>A0A1J9PL97</accession>
<evidence type="ECO:0000313" key="2">
    <source>
        <dbReference type="Proteomes" id="UP000182235"/>
    </source>
</evidence>
<evidence type="ECO:0000313" key="1">
    <source>
        <dbReference type="EMBL" id="OJD17209.1"/>
    </source>
</evidence>
<dbReference type="AlphaFoldDB" id="A0A1J9PL97"/>
<comment type="caution">
    <text evidence="1">The sequence shown here is derived from an EMBL/GenBank/DDBJ whole genome shotgun (WGS) entry which is preliminary data.</text>
</comment>
<dbReference type="VEuPathDB" id="FungiDB:AJ78_02702"/>
<dbReference type="EMBL" id="LGRN01000076">
    <property type="protein sequence ID" value="OJD17209.1"/>
    <property type="molecule type" value="Genomic_DNA"/>
</dbReference>
<keyword evidence="2" id="KW-1185">Reference proteome</keyword>
<feature type="non-terminal residue" evidence="1">
    <location>
        <position position="79"/>
    </location>
</feature>
<reference evidence="1 2" key="1">
    <citation type="submission" date="2015-07" db="EMBL/GenBank/DDBJ databases">
        <title>Emmonsia species relationships and genome sequence.</title>
        <authorList>
            <consortium name="The Broad Institute Genomics Platform"/>
            <person name="Cuomo C.A."/>
            <person name="Munoz J.F."/>
            <person name="Imamovic A."/>
            <person name="Priest M.E."/>
            <person name="Young S."/>
            <person name="Clay O.K."/>
            <person name="McEwen J.G."/>
        </authorList>
    </citation>
    <scope>NUCLEOTIDE SEQUENCE [LARGE SCALE GENOMIC DNA]</scope>
    <source>
        <strain evidence="1 2">UAMH 9510</strain>
    </source>
</reference>
<organism evidence="1 2">
    <name type="scientific">Emergomyces pasteurianus Ep9510</name>
    <dbReference type="NCBI Taxonomy" id="1447872"/>
    <lineage>
        <taxon>Eukaryota</taxon>
        <taxon>Fungi</taxon>
        <taxon>Dikarya</taxon>
        <taxon>Ascomycota</taxon>
        <taxon>Pezizomycotina</taxon>
        <taxon>Eurotiomycetes</taxon>
        <taxon>Eurotiomycetidae</taxon>
        <taxon>Onygenales</taxon>
        <taxon>Ajellomycetaceae</taxon>
        <taxon>Emergomyces</taxon>
    </lineage>
</organism>